<protein>
    <submittedName>
        <fullName evidence="1">Uncharacterized protein</fullName>
    </submittedName>
</protein>
<dbReference type="AlphaFoldDB" id="A0A0A9B772"/>
<organism evidence="1">
    <name type="scientific">Arundo donax</name>
    <name type="common">Giant reed</name>
    <name type="synonym">Donax arundinaceus</name>
    <dbReference type="NCBI Taxonomy" id="35708"/>
    <lineage>
        <taxon>Eukaryota</taxon>
        <taxon>Viridiplantae</taxon>
        <taxon>Streptophyta</taxon>
        <taxon>Embryophyta</taxon>
        <taxon>Tracheophyta</taxon>
        <taxon>Spermatophyta</taxon>
        <taxon>Magnoliopsida</taxon>
        <taxon>Liliopsida</taxon>
        <taxon>Poales</taxon>
        <taxon>Poaceae</taxon>
        <taxon>PACMAD clade</taxon>
        <taxon>Arundinoideae</taxon>
        <taxon>Arundineae</taxon>
        <taxon>Arundo</taxon>
    </lineage>
</organism>
<accession>A0A0A9B772</accession>
<reference evidence="1" key="1">
    <citation type="submission" date="2014-09" db="EMBL/GenBank/DDBJ databases">
        <authorList>
            <person name="Magalhaes I.L.F."/>
            <person name="Oliveira U."/>
            <person name="Santos F.R."/>
            <person name="Vidigal T.H.D.A."/>
            <person name="Brescovit A.D."/>
            <person name="Santos A.J."/>
        </authorList>
    </citation>
    <scope>NUCLEOTIDE SEQUENCE</scope>
    <source>
        <tissue evidence="1">Shoot tissue taken approximately 20 cm above the soil surface</tissue>
    </source>
</reference>
<reference evidence="1" key="2">
    <citation type="journal article" date="2015" name="Data Brief">
        <title>Shoot transcriptome of the giant reed, Arundo donax.</title>
        <authorList>
            <person name="Barrero R.A."/>
            <person name="Guerrero F.D."/>
            <person name="Moolhuijzen P."/>
            <person name="Goolsby J.A."/>
            <person name="Tidwell J."/>
            <person name="Bellgard S.E."/>
            <person name="Bellgard M.I."/>
        </authorList>
    </citation>
    <scope>NUCLEOTIDE SEQUENCE</scope>
    <source>
        <tissue evidence="1">Shoot tissue taken approximately 20 cm above the soil surface</tissue>
    </source>
</reference>
<sequence>MALPNLRSYAIFLLVSTSRKICCRRWQSQGWTTTWPAFLEA</sequence>
<evidence type="ECO:0000313" key="1">
    <source>
        <dbReference type="EMBL" id="JAD59869.1"/>
    </source>
</evidence>
<proteinExistence type="predicted"/>
<dbReference type="EMBL" id="GBRH01238026">
    <property type="protein sequence ID" value="JAD59869.1"/>
    <property type="molecule type" value="Transcribed_RNA"/>
</dbReference>
<name>A0A0A9B772_ARUDO</name>